<dbReference type="SUPFAM" id="SSF55347">
    <property type="entry name" value="Glyceraldehyde-3-phosphate dehydrogenase-like, C-terminal domain"/>
    <property type="match status" value="1"/>
</dbReference>
<dbReference type="PANTHER" id="PTHR43708">
    <property type="entry name" value="CONSERVED EXPRESSED OXIDOREDUCTASE (EUROFUNG)"/>
    <property type="match status" value="1"/>
</dbReference>
<keyword evidence="4" id="KW-1185">Reference proteome</keyword>
<accession>A0A8E2E3V9</accession>
<dbReference type="EMBL" id="KV745179">
    <property type="protein sequence ID" value="OCK76793.1"/>
    <property type="molecule type" value="Genomic_DNA"/>
</dbReference>
<dbReference type="OrthoDB" id="64915at2759"/>
<sequence length="382" mass="41744">MAPTRIGIIGLSPTAISSWASTAHLPYLRDSPYYKITALCNSSISSAENAIKHYKLPASTKSYDDPAKLAADPSVDLIVVAVAVKSHAKLVRPVLHARKDVFCEWPLGVNAAEARELAQLAKEKGVKTYVGTQSRVSPTVVKVRQLIKNGIIGKVTSTDATATFGPPMDIWMASATSYLEMRSGGNPLSIRFAHFIDGFCYTLGEFLPGYHSLLAVGAKEIKVYDMKMSEFAEIAQDPESRPYKLVSRTSPDEILLQGTLEGGAVASVHFRTGAADPDGSLMRWTITGTEGLIQVTQTGGINYNQDRTARVRIVKGKAEDVELDWGEEEWKCYGKNIDMQANTGRLWKAIAEGMTGYMDFEGAVRRHELIDGMIDQHDAKGK</sequence>
<dbReference type="GO" id="GO:0000166">
    <property type="term" value="F:nucleotide binding"/>
    <property type="evidence" value="ECO:0007669"/>
    <property type="project" value="InterPro"/>
</dbReference>
<dbReference type="Gene3D" id="3.40.50.720">
    <property type="entry name" value="NAD(P)-binding Rossmann-like Domain"/>
    <property type="match status" value="1"/>
</dbReference>
<name>A0A8E2E3V9_9PEZI</name>
<dbReference type="InterPro" id="IPR000683">
    <property type="entry name" value="Gfo/Idh/MocA-like_OxRdtase_N"/>
</dbReference>
<dbReference type="Proteomes" id="UP000250266">
    <property type="component" value="Unassembled WGS sequence"/>
</dbReference>
<dbReference type="Pfam" id="PF01408">
    <property type="entry name" value="GFO_IDH_MocA"/>
    <property type="match status" value="1"/>
</dbReference>
<evidence type="ECO:0000259" key="2">
    <source>
        <dbReference type="Pfam" id="PF22685"/>
    </source>
</evidence>
<evidence type="ECO:0000313" key="3">
    <source>
        <dbReference type="EMBL" id="OCK76793.1"/>
    </source>
</evidence>
<dbReference type="PANTHER" id="PTHR43708:SF1">
    <property type="entry name" value="GALACTOSE_LACTOSE METABOLISM REGULATORY PROTEIN GAL80"/>
    <property type="match status" value="1"/>
</dbReference>
<evidence type="ECO:0000259" key="1">
    <source>
        <dbReference type="Pfam" id="PF01408"/>
    </source>
</evidence>
<dbReference type="Pfam" id="PF22685">
    <property type="entry name" value="Gal80p_C-like"/>
    <property type="match status" value="1"/>
</dbReference>
<feature type="domain" description="Gal80p-like C-terminal" evidence="2">
    <location>
        <begin position="138"/>
        <end position="295"/>
    </location>
</feature>
<dbReference type="AlphaFoldDB" id="A0A8E2E3V9"/>
<dbReference type="SUPFAM" id="SSF51735">
    <property type="entry name" value="NAD(P)-binding Rossmann-fold domains"/>
    <property type="match status" value="1"/>
</dbReference>
<proteinExistence type="predicted"/>
<dbReference type="InterPro" id="IPR055080">
    <property type="entry name" value="Gal80p-like_C"/>
</dbReference>
<dbReference type="Gene3D" id="3.30.360.10">
    <property type="entry name" value="Dihydrodipicolinate Reductase, domain 2"/>
    <property type="match status" value="1"/>
</dbReference>
<reference evidence="3 4" key="1">
    <citation type="journal article" date="2016" name="Nat. Commun.">
        <title>Ectomycorrhizal ecology is imprinted in the genome of the dominant symbiotic fungus Cenococcum geophilum.</title>
        <authorList>
            <consortium name="DOE Joint Genome Institute"/>
            <person name="Peter M."/>
            <person name="Kohler A."/>
            <person name="Ohm R.A."/>
            <person name="Kuo A."/>
            <person name="Krutzmann J."/>
            <person name="Morin E."/>
            <person name="Arend M."/>
            <person name="Barry K.W."/>
            <person name="Binder M."/>
            <person name="Choi C."/>
            <person name="Clum A."/>
            <person name="Copeland A."/>
            <person name="Grisel N."/>
            <person name="Haridas S."/>
            <person name="Kipfer T."/>
            <person name="LaButti K."/>
            <person name="Lindquist E."/>
            <person name="Lipzen A."/>
            <person name="Maire R."/>
            <person name="Meier B."/>
            <person name="Mihaltcheva S."/>
            <person name="Molinier V."/>
            <person name="Murat C."/>
            <person name="Poggeler S."/>
            <person name="Quandt C.A."/>
            <person name="Sperisen C."/>
            <person name="Tritt A."/>
            <person name="Tisserant E."/>
            <person name="Crous P.W."/>
            <person name="Henrissat B."/>
            <person name="Nehls U."/>
            <person name="Egli S."/>
            <person name="Spatafora J.W."/>
            <person name="Grigoriev I.V."/>
            <person name="Martin F.M."/>
        </authorList>
    </citation>
    <scope>NUCLEOTIDE SEQUENCE [LARGE SCALE GENOMIC DNA]</scope>
    <source>
        <strain evidence="3 4">CBS 459.81</strain>
    </source>
</reference>
<gene>
    <name evidence="3" type="ORF">K432DRAFT_385174</name>
</gene>
<organism evidence="3 4">
    <name type="scientific">Lepidopterella palustris CBS 459.81</name>
    <dbReference type="NCBI Taxonomy" id="1314670"/>
    <lineage>
        <taxon>Eukaryota</taxon>
        <taxon>Fungi</taxon>
        <taxon>Dikarya</taxon>
        <taxon>Ascomycota</taxon>
        <taxon>Pezizomycotina</taxon>
        <taxon>Dothideomycetes</taxon>
        <taxon>Pleosporomycetidae</taxon>
        <taxon>Mytilinidiales</taxon>
        <taxon>Argynnaceae</taxon>
        <taxon>Lepidopterella</taxon>
    </lineage>
</organism>
<protein>
    <submittedName>
        <fullName evidence="3">NAD(P)-binding protein</fullName>
    </submittedName>
</protein>
<dbReference type="InterPro" id="IPR051317">
    <property type="entry name" value="Gfo/Idh/MocA_oxidoreduct"/>
</dbReference>
<dbReference type="InterPro" id="IPR036291">
    <property type="entry name" value="NAD(P)-bd_dom_sf"/>
</dbReference>
<feature type="domain" description="Gfo/Idh/MocA-like oxidoreductase N-terminal" evidence="1">
    <location>
        <begin position="5"/>
        <end position="131"/>
    </location>
</feature>
<evidence type="ECO:0000313" key="4">
    <source>
        <dbReference type="Proteomes" id="UP000250266"/>
    </source>
</evidence>